<evidence type="ECO:0000313" key="2">
    <source>
        <dbReference type="EMBL" id="KAH0548097.1"/>
    </source>
</evidence>
<feature type="compositionally biased region" description="Basic and acidic residues" evidence="1">
    <location>
        <begin position="12"/>
        <end position="25"/>
    </location>
</feature>
<feature type="compositionally biased region" description="Acidic residues" evidence="1">
    <location>
        <begin position="83"/>
        <end position="92"/>
    </location>
</feature>
<evidence type="ECO:0000256" key="1">
    <source>
        <dbReference type="SAM" id="MobiDB-lite"/>
    </source>
</evidence>
<reference evidence="2" key="1">
    <citation type="submission" date="2021-03" db="EMBL/GenBank/DDBJ databases">
        <title>Comparative genomics and phylogenomic investigation of the class Geoglossomycetes provide insights into ecological specialization and systematics.</title>
        <authorList>
            <person name="Melie T."/>
            <person name="Pirro S."/>
            <person name="Miller A.N."/>
            <person name="Quandt A."/>
        </authorList>
    </citation>
    <scope>NUCLEOTIDE SEQUENCE</scope>
    <source>
        <strain evidence="2">CAQ_001_2017</strain>
    </source>
</reference>
<feature type="region of interest" description="Disordered" evidence="1">
    <location>
        <begin position="1"/>
        <end position="96"/>
    </location>
</feature>
<protein>
    <submittedName>
        <fullName evidence="2">Uncharacterized protein</fullName>
    </submittedName>
</protein>
<dbReference type="EMBL" id="JAGHQM010002842">
    <property type="protein sequence ID" value="KAH0548097.1"/>
    <property type="molecule type" value="Genomic_DNA"/>
</dbReference>
<gene>
    <name evidence="2" type="ORF">GP486_008170</name>
</gene>
<keyword evidence="3" id="KW-1185">Reference proteome</keyword>
<organism evidence="2 3">
    <name type="scientific">Trichoglossum hirsutum</name>
    <dbReference type="NCBI Taxonomy" id="265104"/>
    <lineage>
        <taxon>Eukaryota</taxon>
        <taxon>Fungi</taxon>
        <taxon>Dikarya</taxon>
        <taxon>Ascomycota</taxon>
        <taxon>Pezizomycotina</taxon>
        <taxon>Geoglossomycetes</taxon>
        <taxon>Geoglossales</taxon>
        <taxon>Geoglossaceae</taxon>
        <taxon>Trichoglossum</taxon>
    </lineage>
</organism>
<sequence>SSTHLMVKNGRRGNDDIVMSDERYPVEMPTLSVSSSDTTQNQPHVSDSQDGGRGNDGIVMSDERYPVEMPTFNALSQQQAPDSQDEGQDAPEEPLGTITVTSPLLARHIADQMQNPVPYQQQRHRVVGNPQTPGSKPFPKVILSQSIRDRASSNMMIWSFVQAMDNMAEGRV</sequence>
<dbReference type="AlphaFoldDB" id="A0A9P8L6H1"/>
<name>A0A9P8L6H1_9PEZI</name>
<feature type="compositionally biased region" description="Polar residues" evidence="1">
    <location>
        <begin position="73"/>
        <end position="82"/>
    </location>
</feature>
<proteinExistence type="predicted"/>
<dbReference type="Proteomes" id="UP000750711">
    <property type="component" value="Unassembled WGS sequence"/>
</dbReference>
<feature type="compositionally biased region" description="Polar residues" evidence="1">
    <location>
        <begin position="31"/>
        <end position="49"/>
    </location>
</feature>
<comment type="caution">
    <text evidence="2">The sequence shown here is derived from an EMBL/GenBank/DDBJ whole genome shotgun (WGS) entry which is preliminary data.</text>
</comment>
<feature type="non-terminal residue" evidence="2">
    <location>
        <position position="1"/>
    </location>
</feature>
<evidence type="ECO:0000313" key="3">
    <source>
        <dbReference type="Proteomes" id="UP000750711"/>
    </source>
</evidence>
<accession>A0A9P8L6H1</accession>